<keyword evidence="5" id="KW-0012">Acyltransferase</keyword>
<dbReference type="InterPro" id="IPR050091">
    <property type="entry name" value="PKS_NRPS_Biosynth_Enz"/>
</dbReference>
<keyword evidence="4" id="KW-0511">Multifunctional enzyme</keyword>
<dbReference type="SMART" id="SM00827">
    <property type="entry name" value="PKS_AT"/>
    <property type="match status" value="1"/>
</dbReference>
<dbReference type="InterPro" id="IPR016036">
    <property type="entry name" value="Malonyl_transacylase_ACP-bd"/>
</dbReference>
<evidence type="ECO:0000256" key="4">
    <source>
        <dbReference type="ARBA" id="ARBA00023268"/>
    </source>
</evidence>
<feature type="domain" description="Malonyl-CoA:ACP transacylase (MAT)" evidence="7">
    <location>
        <begin position="107"/>
        <end position="402"/>
    </location>
</feature>
<keyword evidence="2" id="KW-0597">Phosphoprotein</keyword>
<proteinExistence type="predicted"/>
<evidence type="ECO:0000313" key="9">
    <source>
        <dbReference type="Proteomes" id="UP000195755"/>
    </source>
</evidence>
<dbReference type="SUPFAM" id="SSF55048">
    <property type="entry name" value="Probable ACP-binding domain of malonyl-CoA ACP transacylase"/>
    <property type="match status" value="1"/>
</dbReference>
<evidence type="ECO:0000256" key="2">
    <source>
        <dbReference type="ARBA" id="ARBA00022553"/>
    </source>
</evidence>
<reference evidence="8 9" key="1">
    <citation type="submission" date="2017-06" db="EMBL/GenBank/DDBJ databases">
        <title>Streptomyces albireticuli Genome sequencing and assembly.</title>
        <authorList>
            <person name="Wang Y."/>
            <person name="Du B."/>
            <person name="Ding Y."/>
            <person name="Liu H."/>
            <person name="Hou Q."/>
            <person name="Liu K."/>
            <person name="Yao L."/>
            <person name="Wang C."/>
        </authorList>
    </citation>
    <scope>NUCLEOTIDE SEQUENCE [LARGE SCALE GENOMIC DNA]</scope>
    <source>
        <strain evidence="8 9">MDJK11</strain>
    </source>
</reference>
<dbReference type="Gene3D" id="3.40.366.10">
    <property type="entry name" value="Malonyl-Coenzyme A Acyl Carrier Protein, domain 2"/>
    <property type="match status" value="1"/>
</dbReference>
<dbReference type="Pfam" id="PF00698">
    <property type="entry name" value="Acyl_transf_1"/>
    <property type="match status" value="1"/>
</dbReference>
<dbReference type="FunFam" id="3.40.366.10:FF:000002">
    <property type="entry name" value="Probable polyketide synthase 2"/>
    <property type="match status" value="1"/>
</dbReference>
<accession>A0A1Z2LBE4</accession>
<organism evidence="8 9">
    <name type="scientific">Streptomyces albireticuli</name>
    <dbReference type="NCBI Taxonomy" id="1940"/>
    <lineage>
        <taxon>Bacteria</taxon>
        <taxon>Bacillati</taxon>
        <taxon>Actinomycetota</taxon>
        <taxon>Actinomycetes</taxon>
        <taxon>Kitasatosporales</taxon>
        <taxon>Streptomycetaceae</taxon>
        <taxon>Streptomyces</taxon>
    </lineage>
</organism>
<dbReference type="Gene3D" id="3.30.70.3290">
    <property type="match status" value="1"/>
</dbReference>
<sequence length="437" mass="45392">MNATTATASAAATEETPAEEAAATPLSGPLVLSADGEQALRDRAGRLREHLLRTGEAPAPDAPGAHRAVVLAADRDEAVRALDALIEGAPAAGTVTGRAGTGRLAYLFTGQGAQRPGMGAELHRAFPAYADAFEEVCAALDAHLPHPLREIVDDPDPARLARTEYTQPATFAVEVALFRLLESFGLRPDVLAGHSIGEIAAAHAAGVLTLDDAARLVAGRGRLMQALPEGGVMVAVLASEADVLPLLEGRTATVGVAAVNGPNSVVLAGERAAVEEIAALLKAEGRKTRALPVSHAFHSPLMEDVLAPFHALIEDTAFGEPEIPLVSTLTGLPAGDDIRTPGYWVRHVRGAVRFADAVRTLEDQGVTTFVEIGPDAPLTGLAKSCLTTPEDAALVPTLRRARPEVRTLTAALAQAHVRGADVDWQAFRDGGAGLARS</sequence>
<evidence type="ECO:0000259" key="7">
    <source>
        <dbReference type="SMART" id="SM00827"/>
    </source>
</evidence>
<dbReference type="OrthoDB" id="9778690at2"/>
<dbReference type="GO" id="GO:0006633">
    <property type="term" value="P:fatty acid biosynthetic process"/>
    <property type="evidence" value="ECO:0007669"/>
    <property type="project" value="TreeGrafter"/>
</dbReference>
<evidence type="ECO:0000256" key="5">
    <source>
        <dbReference type="ARBA" id="ARBA00023315"/>
    </source>
</evidence>
<feature type="region of interest" description="Disordered" evidence="6">
    <location>
        <begin position="1"/>
        <end position="29"/>
    </location>
</feature>
<dbReference type="RefSeq" id="WP_087929388.1">
    <property type="nucleotide sequence ID" value="NZ_CP021744.1"/>
</dbReference>
<evidence type="ECO:0000256" key="3">
    <source>
        <dbReference type="ARBA" id="ARBA00022679"/>
    </source>
</evidence>
<feature type="compositionally biased region" description="Low complexity" evidence="6">
    <location>
        <begin position="1"/>
        <end position="24"/>
    </location>
</feature>
<name>A0A1Z2LBE4_9ACTN</name>
<evidence type="ECO:0000256" key="6">
    <source>
        <dbReference type="SAM" id="MobiDB-lite"/>
    </source>
</evidence>
<dbReference type="InterPro" id="IPR016035">
    <property type="entry name" value="Acyl_Trfase/lysoPLipase"/>
</dbReference>
<dbReference type="EMBL" id="CP021744">
    <property type="protein sequence ID" value="ARZ71613.1"/>
    <property type="molecule type" value="Genomic_DNA"/>
</dbReference>
<dbReference type="InterPro" id="IPR001227">
    <property type="entry name" value="Ac_transferase_dom_sf"/>
</dbReference>
<evidence type="ECO:0000256" key="1">
    <source>
        <dbReference type="ARBA" id="ARBA00022450"/>
    </source>
</evidence>
<dbReference type="KEGG" id="salj:SMD11_6037"/>
<gene>
    <name evidence="8" type="ORF">SMD11_6037</name>
</gene>
<dbReference type="AlphaFoldDB" id="A0A1Z2LBE4"/>
<keyword evidence="1" id="KW-0596">Phosphopantetheine</keyword>
<dbReference type="SUPFAM" id="SSF52151">
    <property type="entry name" value="FabD/lysophospholipase-like"/>
    <property type="match status" value="1"/>
</dbReference>
<dbReference type="PANTHER" id="PTHR43775">
    <property type="entry name" value="FATTY ACID SYNTHASE"/>
    <property type="match status" value="1"/>
</dbReference>
<dbReference type="GO" id="GO:0004312">
    <property type="term" value="F:fatty acid synthase activity"/>
    <property type="evidence" value="ECO:0007669"/>
    <property type="project" value="TreeGrafter"/>
</dbReference>
<dbReference type="InterPro" id="IPR014043">
    <property type="entry name" value="Acyl_transferase_dom"/>
</dbReference>
<evidence type="ECO:0000313" key="8">
    <source>
        <dbReference type="EMBL" id="ARZ71613.1"/>
    </source>
</evidence>
<protein>
    <recommendedName>
        <fullName evidence="7">Malonyl-CoA:ACP transacylase (MAT) domain-containing protein</fullName>
    </recommendedName>
</protein>
<keyword evidence="3" id="KW-0808">Transferase</keyword>
<dbReference type="PANTHER" id="PTHR43775:SF51">
    <property type="entry name" value="INACTIVE PHENOLPHTHIOCEROL SYNTHESIS POLYKETIDE SYNTHASE TYPE I PKS1-RELATED"/>
    <property type="match status" value="1"/>
</dbReference>
<dbReference type="Proteomes" id="UP000195755">
    <property type="component" value="Chromosome"/>
</dbReference>